<reference evidence="11" key="3">
    <citation type="submission" date="2015-08" db="EMBL/GenBank/DDBJ databases">
        <title>Draft Genome Sequence of a Heterotrophic Facultative Anaerobic Bacterium Ardenticatena maritima Strain 110S.</title>
        <authorList>
            <person name="Kawaichi S."/>
            <person name="Yoshida T."/>
            <person name="Sako Y."/>
            <person name="Nakamura R."/>
        </authorList>
    </citation>
    <scope>NUCLEOTIDE SEQUENCE [LARGE SCALE GENOMIC DNA]</scope>
    <source>
        <strain evidence="11">110S</strain>
    </source>
</reference>
<organism evidence="9 11">
    <name type="scientific">Ardenticatena maritima</name>
    <dbReference type="NCBI Taxonomy" id="872965"/>
    <lineage>
        <taxon>Bacteria</taxon>
        <taxon>Bacillati</taxon>
        <taxon>Chloroflexota</taxon>
        <taxon>Ardenticatenia</taxon>
        <taxon>Ardenticatenales</taxon>
        <taxon>Ardenticatenaceae</taxon>
        <taxon>Ardenticatena</taxon>
    </lineage>
</organism>
<dbReference type="PIRSF" id="PIRSF000362">
    <property type="entry name" value="FNR"/>
    <property type="match status" value="1"/>
</dbReference>
<feature type="binding site" evidence="8">
    <location>
        <position position="375"/>
    </location>
    <ligand>
        <name>NADP(+)</name>
        <dbReference type="ChEBI" id="CHEBI:58349"/>
    </ligand>
</feature>
<dbReference type="AlphaFoldDB" id="A0A0M8K9N8"/>
<comment type="caution">
    <text evidence="9">The sequence shown here is derived from an EMBL/GenBank/DDBJ whole genome shotgun (WGS) entry which is preliminary data.</text>
</comment>
<dbReference type="Proteomes" id="UP000050502">
    <property type="component" value="Unassembled WGS sequence"/>
</dbReference>
<keyword evidence="6 9" id="KW-0560">Oxidoreductase</keyword>
<keyword evidence="11" id="KW-1185">Reference proteome</keyword>
<comment type="cofactor">
    <cofactor evidence="1 7">
        <name>FAD</name>
        <dbReference type="ChEBI" id="CHEBI:57692"/>
    </cofactor>
</comment>
<evidence type="ECO:0000256" key="3">
    <source>
        <dbReference type="ARBA" id="ARBA00022630"/>
    </source>
</evidence>
<dbReference type="Proteomes" id="UP000037784">
    <property type="component" value="Unassembled WGS sequence"/>
</dbReference>
<keyword evidence="4 7" id="KW-0274">FAD</keyword>
<feature type="binding site" evidence="7">
    <location>
        <position position="46"/>
    </location>
    <ligand>
        <name>FAD</name>
        <dbReference type="ChEBI" id="CHEBI:57692"/>
    </ligand>
</feature>
<feature type="binding site" evidence="7">
    <location>
        <position position="368"/>
    </location>
    <ligand>
        <name>FAD</name>
        <dbReference type="ChEBI" id="CHEBI:57692"/>
    </ligand>
</feature>
<dbReference type="PRINTS" id="PR00419">
    <property type="entry name" value="ADXRDTASE"/>
</dbReference>
<feature type="binding site" evidence="7">
    <location>
        <position position="38"/>
    </location>
    <ligand>
        <name>FAD</name>
        <dbReference type="ChEBI" id="CHEBI:57692"/>
    </ligand>
</feature>
<dbReference type="PANTHER" id="PTHR48467:SF1">
    <property type="entry name" value="GLUTAMATE SYNTHASE 1 [NADH], CHLOROPLASTIC-LIKE"/>
    <property type="match status" value="1"/>
</dbReference>
<keyword evidence="3" id="KW-0285">Flavoprotein</keyword>
<gene>
    <name evidence="9" type="ORF">ARMA_3076</name>
    <name evidence="10" type="ORF">SE16_13630</name>
</gene>
<evidence type="ECO:0000313" key="9">
    <source>
        <dbReference type="EMBL" id="GAP64653.1"/>
    </source>
</evidence>
<evidence type="ECO:0000256" key="4">
    <source>
        <dbReference type="ARBA" id="ARBA00022827"/>
    </source>
</evidence>
<dbReference type="InterPro" id="IPR021163">
    <property type="entry name" value="Ferredox_Rdtase_adrenod"/>
</dbReference>
<evidence type="ECO:0000313" key="11">
    <source>
        <dbReference type="Proteomes" id="UP000037784"/>
    </source>
</evidence>
<reference evidence="10 12" key="2">
    <citation type="submission" date="2015-07" db="EMBL/GenBank/DDBJ databases">
        <title>Whole genome sequence of Ardenticatena maritima DSM 23922.</title>
        <authorList>
            <person name="Hemp J."/>
            <person name="Ward L.M."/>
            <person name="Pace L.A."/>
            <person name="Fischer W.W."/>
        </authorList>
    </citation>
    <scope>NUCLEOTIDE SEQUENCE [LARGE SCALE GENOMIC DNA]</scope>
    <source>
        <strain evidence="10 12">110S</strain>
    </source>
</reference>
<evidence type="ECO:0000256" key="6">
    <source>
        <dbReference type="ARBA" id="ARBA00023002"/>
    </source>
</evidence>
<protein>
    <submittedName>
        <fullName evidence="9">Ferredoxin--NADP+ reductase</fullName>
        <ecNumber evidence="9">1.18.1.2</ecNumber>
    </submittedName>
    <submittedName>
        <fullName evidence="10">NADP oxidoreductase</fullName>
    </submittedName>
</protein>
<keyword evidence="5 8" id="KW-0521">NADP</keyword>
<evidence type="ECO:0000256" key="2">
    <source>
        <dbReference type="ARBA" id="ARBA00008312"/>
    </source>
</evidence>
<dbReference type="STRING" id="872965.SE16_13630"/>
<feature type="binding site" evidence="8">
    <location>
        <position position="209"/>
    </location>
    <ligand>
        <name>NADP(+)</name>
        <dbReference type="ChEBI" id="CHEBI:58349"/>
    </ligand>
</feature>
<dbReference type="EMBL" id="LGKN01000009">
    <property type="protein sequence ID" value="KPL86358.1"/>
    <property type="molecule type" value="Genomic_DNA"/>
</dbReference>
<dbReference type="EC" id="1.18.1.2" evidence="9"/>
<sequence length="467" mass="52703">MSTNSIRVAIIGSGPSAFYAAGHLLLQSDPEVWVDMYEHLPTPFGLVRYGVAPDHQKIKNVTKVFSKTASHPRFRFFGNVTYGKDIMLADLKRFYHAILFATGASVDRKMGIPGEDLPRSYPATEFVAWYNGHPDYAHLTFDLEQERIAVVGVGNVAVDVTRILLKDPDELAKTDIADYALEALRKSKVREVYLLGRRGPAQAKFTYPEIRELTSLPNIDVIVPPEEAELDPLSRKELEENPDKDVEAKVELIQELAHKQPEGKPRRLILRFLVSPTELLGDEETGVQSMKLVHNELYATEAGTLRPRPTDRYEELPVTEVYRAIGYRGVPLPDVPFHERWGVILNADGRVLDPETNQPLYGLYCTGWIKRGAQGVIGTNKPDAVATSEHIIEDARAGRLLAPETTDPDVIEQFVRERQPDFVSWEDWLILDRLEVERGKAQGRPRVKFTSVEEMLEAIRREKMTAG</sequence>
<feature type="binding site" evidence="7">
    <location>
        <begin position="375"/>
        <end position="377"/>
    </location>
    <ligand>
        <name>FAD</name>
        <dbReference type="ChEBI" id="CHEBI:57692"/>
    </ligand>
</feature>
<dbReference type="RefSeq" id="WP_054494390.1">
    <property type="nucleotide sequence ID" value="NZ_BBZA01000298.1"/>
</dbReference>
<dbReference type="PANTHER" id="PTHR48467">
    <property type="entry name" value="GLUTAMATE SYNTHASE 1 [NADH], CHLOROPLASTIC-LIKE"/>
    <property type="match status" value="1"/>
</dbReference>
<dbReference type="InterPro" id="IPR055275">
    <property type="entry name" value="Ferredox_Rdtase"/>
</dbReference>
<dbReference type="InParanoid" id="A0A0M8K9N8"/>
<dbReference type="Gene3D" id="3.50.50.60">
    <property type="entry name" value="FAD/NAD(P)-binding domain"/>
    <property type="match status" value="1"/>
</dbReference>
<proteinExistence type="inferred from homology"/>
<reference evidence="9 11" key="1">
    <citation type="journal article" date="2015" name="Genome Announc.">
        <title>Draft Genome Sequence of a Heterotrophic Facultative Anaerobic Thermophilic Bacterium, Ardenticatena maritima Strain 110ST.</title>
        <authorList>
            <person name="Kawaichi S."/>
            <person name="Yoshida T."/>
            <person name="Sako Y."/>
            <person name="Nakamura R."/>
        </authorList>
    </citation>
    <scope>NUCLEOTIDE SEQUENCE [LARGE SCALE GENOMIC DNA]</scope>
    <source>
        <strain evidence="9 11">110S</strain>
    </source>
</reference>
<comment type="similarity">
    <text evidence="2">Belongs to the ferredoxin--NADP reductase type 1 family.</text>
</comment>
<evidence type="ECO:0000313" key="10">
    <source>
        <dbReference type="EMBL" id="KPL86358.1"/>
    </source>
</evidence>
<evidence type="ECO:0000256" key="8">
    <source>
        <dbReference type="PIRSR" id="PIRSR000362-2"/>
    </source>
</evidence>
<name>A0A0M8K9N8_9CHLR</name>
<feature type="binding site" evidence="8">
    <location>
        <begin position="197"/>
        <end position="198"/>
    </location>
    <ligand>
        <name>NADP(+)</name>
        <dbReference type="ChEBI" id="CHEBI:58349"/>
    </ligand>
</feature>
<evidence type="ECO:0000256" key="5">
    <source>
        <dbReference type="ARBA" id="ARBA00022857"/>
    </source>
</evidence>
<evidence type="ECO:0000256" key="7">
    <source>
        <dbReference type="PIRSR" id="PIRSR000362-1"/>
    </source>
</evidence>
<dbReference type="InterPro" id="IPR036188">
    <property type="entry name" value="FAD/NAD-bd_sf"/>
</dbReference>
<dbReference type="FunCoup" id="A0A0M8K9N8">
    <property type="interactions" value="281"/>
</dbReference>
<dbReference type="Gene3D" id="3.40.50.720">
    <property type="entry name" value="NAD(P)-binding Rossmann-like Domain"/>
    <property type="match status" value="1"/>
</dbReference>
<dbReference type="EMBL" id="BBZA01000298">
    <property type="protein sequence ID" value="GAP64653.1"/>
    <property type="molecule type" value="Genomic_DNA"/>
</dbReference>
<dbReference type="PATRIC" id="fig|872965.6.peg.2365"/>
<dbReference type="SUPFAM" id="SSF51971">
    <property type="entry name" value="Nucleotide-binding domain"/>
    <property type="match status" value="1"/>
</dbReference>
<accession>A0A0M8K9N8</accession>
<evidence type="ECO:0000313" key="12">
    <source>
        <dbReference type="Proteomes" id="UP000050502"/>
    </source>
</evidence>
<dbReference type="GO" id="GO:0004324">
    <property type="term" value="F:ferredoxin-NADP+ reductase activity"/>
    <property type="evidence" value="ECO:0007669"/>
    <property type="project" value="UniProtKB-EC"/>
</dbReference>
<feature type="binding site" evidence="7">
    <location>
        <position position="16"/>
    </location>
    <ligand>
        <name>FAD</name>
        <dbReference type="ChEBI" id="CHEBI:57692"/>
    </ligand>
</feature>
<evidence type="ECO:0000256" key="1">
    <source>
        <dbReference type="ARBA" id="ARBA00001974"/>
    </source>
</evidence>
<dbReference type="OrthoDB" id="9803192at2"/>